<dbReference type="Proteomes" id="UP000613974">
    <property type="component" value="Unassembled WGS sequence"/>
</dbReference>
<comment type="caution">
    <text evidence="3">The sequence shown here is derived from an EMBL/GenBank/DDBJ whole genome shotgun (WGS) entry which is preliminary data.</text>
</comment>
<dbReference type="EMBL" id="BNEC01000005">
    <property type="protein sequence ID" value="GHI69287.1"/>
    <property type="molecule type" value="Genomic_DNA"/>
</dbReference>
<dbReference type="Gene3D" id="1.10.10.10">
    <property type="entry name" value="Winged helix-like DNA-binding domain superfamily/Winged helix DNA-binding domain"/>
    <property type="match status" value="1"/>
</dbReference>
<accession>A0ABQ3SMT2</accession>
<name>A0ABQ3SMT2_9ACTN</name>
<dbReference type="InterPro" id="IPR000835">
    <property type="entry name" value="HTH_MarR-typ"/>
</dbReference>
<gene>
    <name evidence="3" type="ORF">Snoj_32050</name>
</gene>
<dbReference type="SUPFAM" id="SSF46785">
    <property type="entry name" value="Winged helix' DNA-binding domain"/>
    <property type="match status" value="1"/>
</dbReference>
<evidence type="ECO:0000256" key="1">
    <source>
        <dbReference type="SAM" id="MobiDB-lite"/>
    </source>
</evidence>
<feature type="compositionally biased region" description="Pro residues" evidence="1">
    <location>
        <begin position="106"/>
        <end position="117"/>
    </location>
</feature>
<feature type="region of interest" description="Disordered" evidence="1">
    <location>
        <begin position="100"/>
        <end position="135"/>
    </location>
</feature>
<reference evidence="4" key="1">
    <citation type="submission" date="2023-07" db="EMBL/GenBank/DDBJ databases">
        <title>Whole genome shotgun sequence of Streptomyces nojiriensis NBRC 13794.</title>
        <authorList>
            <person name="Komaki H."/>
            <person name="Tamura T."/>
        </authorList>
    </citation>
    <scope>NUCLEOTIDE SEQUENCE [LARGE SCALE GENOMIC DNA]</scope>
    <source>
        <strain evidence="4">NBRC 13794</strain>
    </source>
</reference>
<evidence type="ECO:0000313" key="3">
    <source>
        <dbReference type="EMBL" id="GHI69287.1"/>
    </source>
</evidence>
<dbReference type="InterPro" id="IPR036388">
    <property type="entry name" value="WH-like_DNA-bd_sf"/>
</dbReference>
<sequence>MESERPGPRRNGWTFLTNHARVLIAIARDPGIRLRDIAADCGLTERTVQAIVTDLQADGYLDKTRDGRRNRYVVAPGARFRHPAEAGHEIAGLLAYLTSPLTAPTPTAPEPTTPTPPSAEVANDTPGHGESRTTV</sequence>
<organism evidence="3 4">
    <name type="scientific">Streptomyces nojiriensis</name>
    <dbReference type="NCBI Taxonomy" id="66374"/>
    <lineage>
        <taxon>Bacteria</taxon>
        <taxon>Bacillati</taxon>
        <taxon>Actinomycetota</taxon>
        <taxon>Actinomycetes</taxon>
        <taxon>Kitasatosporales</taxon>
        <taxon>Streptomycetaceae</taxon>
        <taxon>Streptomyces</taxon>
    </lineage>
</organism>
<evidence type="ECO:0000313" key="4">
    <source>
        <dbReference type="Proteomes" id="UP000613974"/>
    </source>
</evidence>
<dbReference type="GeneID" id="95587579"/>
<feature type="domain" description="HTH marR-type" evidence="2">
    <location>
        <begin position="18"/>
        <end position="68"/>
    </location>
</feature>
<dbReference type="InterPro" id="IPR036390">
    <property type="entry name" value="WH_DNA-bd_sf"/>
</dbReference>
<dbReference type="RefSeq" id="WP_189743649.1">
    <property type="nucleotide sequence ID" value="NZ_BMRL01000013.1"/>
</dbReference>
<dbReference type="Pfam" id="PF12802">
    <property type="entry name" value="MarR_2"/>
    <property type="match status" value="1"/>
</dbReference>
<keyword evidence="4" id="KW-1185">Reference proteome</keyword>
<protein>
    <recommendedName>
        <fullName evidence="2">HTH marR-type domain-containing protein</fullName>
    </recommendedName>
</protein>
<proteinExistence type="predicted"/>
<evidence type="ECO:0000259" key="2">
    <source>
        <dbReference type="Pfam" id="PF12802"/>
    </source>
</evidence>